<dbReference type="InterPro" id="IPR001633">
    <property type="entry name" value="EAL_dom"/>
</dbReference>
<dbReference type="FunFam" id="3.30.70.270:FF:000001">
    <property type="entry name" value="Diguanylate cyclase domain protein"/>
    <property type="match status" value="1"/>
</dbReference>
<feature type="domain" description="GGDEF" evidence="7">
    <location>
        <begin position="284"/>
        <end position="417"/>
    </location>
</feature>
<dbReference type="InterPro" id="IPR035965">
    <property type="entry name" value="PAS-like_dom_sf"/>
</dbReference>
<dbReference type="CDD" id="cd01948">
    <property type="entry name" value="EAL"/>
    <property type="match status" value="1"/>
</dbReference>
<dbReference type="SUPFAM" id="SSF55785">
    <property type="entry name" value="PYP-like sensor domain (PAS domain)"/>
    <property type="match status" value="1"/>
</dbReference>
<evidence type="ECO:0000259" key="4">
    <source>
        <dbReference type="PROSITE" id="PS50112"/>
    </source>
</evidence>
<evidence type="ECO:0000256" key="1">
    <source>
        <dbReference type="PROSITE-ProRule" id="PRU00169"/>
    </source>
</evidence>
<dbReference type="PROSITE" id="PS50883">
    <property type="entry name" value="EAL"/>
    <property type="match status" value="1"/>
</dbReference>
<name>A0A951U8Y9_9CYAN</name>
<dbReference type="PROSITE" id="PS50113">
    <property type="entry name" value="PAC"/>
    <property type="match status" value="1"/>
</dbReference>
<dbReference type="Gene3D" id="3.30.450.20">
    <property type="entry name" value="PAS domain"/>
    <property type="match status" value="1"/>
</dbReference>
<dbReference type="EMBL" id="JAHHIF010000001">
    <property type="protein sequence ID" value="MBW4543031.1"/>
    <property type="molecule type" value="Genomic_DNA"/>
</dbReference>
<feature type="domain" description="PAC" evidence="5">
    <location>
        <begin position="200"/>
        <end position="252"/>
    </location>
</feature>
<dbReference type="NCBIfam" id="TIGR00229">
    <property type="entry name" value="sensory_box"/>
    <property type="match status" value="1"/>
</dbReference>
<evidence type="ECO:0000259" key="6">
    <source>
        <dbReference type="PROSITE" id="PS50883"/>
    </source>
</evidence>
<feature type="domain" description="EAL" evidence="6">
    <location>
        <begin position="428"/>
        <end position="685"/>
    </location>
</feature>
<dbReference type="SUPFAM" id="SSF141868">
    <property type="entry name" value="EAL domain-like"/>
    <property type="match status" value="1"/>
</dbReference>
<dbReference type="PROSITE" id="PS50110">
    <property type="entry name" value="RESPONSE_REGULATORY"/>
    <property type="match status" value="1"/>
</dbReference>
<dbReference type="SMART" id="SM00267">
    <property type="entry name" value="GGDEF"/>
    <property type="match status" value="1"/>
</dbReference>
<keyword evidence="2" id="KW-0175">Coiled coil</keyword>
<dbReference type="InterPro" id="IPR052155">
    <property type="entry name" value="Biofilm_reg_signaling"/>
</dbReference>
<comment type="caution">
    <text evidence="1">Lacks conserved residue(s) required for the propagation of feature annotation.</text>
</comment>
<dbReference type="PANTHER" id="PTHR44757">
    <property type="entry name" value="DIGUANYLATE CYCLASE DGCP"/>
    <property type="match status" value="1"/>
</dbReference>
<dbReference type="SMART" id="SM00091">
    <property type="entry name" value="PAS"/>
    <property type="match status" value="1"/>
</dbReference>
<dbReference type="InterPro" id="IPR001789">
    <property type="entry name" value="Sig_transdc_resp-reg_receiver"/>
</dbReference>
<dbReference type="InterPro" id="IPR000160">
    <property type="entry name" value="GGDEF_dom"/>
</dbReference>
<feature type="coiled-coil region" evidence="2">
    <location>
        <begin position="49"/>
        <end position="79"/>
    </location>
</feature>
<dbReference type="GO" id="GO:0000160">
    <property type="term" value="P:phosphorelay signal transduction system"/>
    <property type="evidence" value="ECO:0007669"/>
    <property type="project" value="InterPro"/>
</dbReference>
<gene>
    <name evidence="8" type="ORF">KME25_01065</name>
</gene>
<dbReference type="NCBIfam" id="TIGR00254">
    <property type="entry name" value="GGDEF"/>
    <property type="match status" value="1"/>
</dbReference>
<dbReference type="Pfam" id="PF00563">
    <property type="entry name" value="EAL"/>
    <property type="match status" value="1"/>
</dbReference>
<dbReference type="SUPFAM" id="SSF52172">
    <property type="entry name" value="CheY-like"/>
    <property type="match status" value="1"/>
</dbReference>
<dbReference type="InterPro" id="IPR000014">
    <property type="entry name" value="PAS"/>
</dbReference>
<protein>
    <submittedName>
        <fullName evidence="8">EAL domain-containing protein</fullName>
    </submittedName>
</protein>
<dbReference type="Gene3D" id="3.30.70.270">
    <property type="match status" value="1"/>
</dbReference>
<dbReference type="InterPro" id="IPR029787">
    <property type="entry name" value="Nucleotide_cyclase"/>
</dbReference>
<feature type="domain" description="PAS" evidence="4">
    <location>
        <begin position="122"/>
        <end position="195"/>
    </location>
</feature>
<accession>A0A951U8Y9</accession>
<dbReference type="InterPro" id="IPR035919">
    <property type="entry name" value="EAL_sf"/>
</dbReference>
<dbReference type="Proteomes" id="UP000753908">
    <property type="component" value="Unassembled WGS sequence"/>
</dbReference>
<evidence type="ECO:0000313" key="9">
    <source>
        <dbReference type="Proteomes" id="UP000753908"/>
    </source>
</evidence>
<dbReference type="CDD" id="cd01949">
    <property type="entry name" value="GGDEF"/>
    <property type="match status" value="1"/>
</dbReference>
<dbReference type="PROSITE" id="PS50112">
    <property type="entry name" value="PAS"/>
    <property type="match status" value="1"/>
</dbReference>
<comment type="caution">
    <text evidence="8">The sequence shown here is derived from an EMBL/GenBank/DDBJ whole genome shotgun (WGS) entry which is preliminary data.</text>
</comment>
<dbReference type="SMART" id="SM00052">
    <property type="entry name" value="EAL"/>
    <property type="match status" value="1"/>
</dbReference>
<dbReference type="AlphaFoldDB" id="A0A951U8Y9"/>
<dbReference type="InterPro" id="IPR013656">
    <property type="entry name" value="PAS_4"/>
</dbReference>
<organism evidence="8 9">
    <name type="scientific">Symplocastrum torsivum CPER-KK1</name>
    <dbReference type="NCBI Taxonomy" id="450513"/>
    <lineage>
        <taxon>Bacteria</taxon>
        <taxon>Bacillati</taxon>
        <taxon>Cyanobacteriota</taxon>
        <taxon>Cyanophyceae</taxon>
        <taxon>Oscillatoriophycideae</taxon>
        <taxon>Oscillatoriales</taxon>
        <taxon>Microcoleaceae</taxon>
        <taxon>Symplocastrum</taxon>
    </lineage>
</organism>
<reference evidence="8" key="2">
    <citation type="journal article" date="2022" name="Microbiol. Resour. Announc.">
        <title>Metagenome Sequencing to Explore Phylogenomics of Terrestrial Cyanobacteria.</title>
        <authorList>
            <person name="Ward R.D."/>
            <person name="Stajich J.E."/>
            <person name="Johansen J.R."/>
            <person name="Huntemann M."/>
            <person name="Clum A."/>
            <person name="Foster B."/>
            <person name="Foster B."/>
            <person name="Roux S."/>
            <person name="Palaniappan K."/>
            <person name="Varghese N."/>
            <person name="Mukherjee S."/>
            <person name="Reddy T.B.K."/>
            <person name="Daum C."/>
            <person name="Copeland A."/>
            <person name="Chen I.A."/>
            <person name="Ivanova N.N."/>
            <person name="Kyrpides N.C."/>
            <person name="Shapiro N."/>
            <person name="Eloe-Fadrosh E.A."/>
            <person name="Pietrasiak N."/>
        </authorList>
    </citation>
    <scope>NUCLEOTIDE SEQUENCE</scope>
    <source>
        <strain evidence="8">CPER-KK1</strain>
    </source>
</reference>
<feature type="domain" description="Response regulatory" evidence="3">
    <location>
        <begin position="1"/>
        <end position="43"/>
    </location>
</feature>
<dbReference type="InterPro" id="IPR000700">
    <property type="entry name" value="PAS-assoc_C"/>
</dbReference>
<evidence type="ECO:0000259" key="3">
    <source>
        <dbReference type="PROSITE" id="PS50110"/>
    </source>
</evidence>
<dbReference type="Gene3D" id="3.40.50.2300">
    <property type="match status" value="1"/>
</dbReference>
<dbReference type="Pfam" id="PF08448">
    <property type="entry name" value="PAS_4"/>
    <property type="match status" value="1"/>
</dbReference>
<evidence type="ECO:0000313" key="8">
    <source>
        <dbReference type="EMBL" id="MBW4543031.1"/>
    </source>
</evidence>
<evidence type="ECO:0000259" key="5">
    <source>
        <dbReference type="PROSITE" id="PS50113"/>
    </source>
</evidence>
<dbReference type="Pfam" id="PF00990">
    <property type="entry name" value="GGDEF"/>
    <property type="match status" value="1"/>
</dbReference>
<dbReference type="InterPro" id="IPR043128">
    <property type="entry name" value="Rev_trsase/Diguanyl_cyclase"/>
</dbReference>
<evidence type="ECO:0000256" key="2">
    <source>
        <dbReference type="SAM" id="Coils"/>
    </source>
</evidence>
<dbReference type="CDD" id="cd00130">
    <property type="entry name" value="PAS"/>
    <property type="match status" value="1"/>
</dbReference>
<dbReference type="SUPFAM" id="SSF55073">
    <property type="entry name" value="Nucleotide cyclase"/>
    <property type="match status" value="1"/>
</dbReference>
<sequence length="685" mass="76831">MIFITALNRDDIHVERGYSIGAVDYILKPFAPEILKSKVAVFVELFRKTQLLRQQATLLEAANKKLECEIIQRQKVEEELRCAHDSLEIKVQERTAQLAQANASLQTEITQRKVAESALFREKEQAQVTLQSIGDAVITINAKGVVEYFNPVASALTGFPQQEAKGKPLSEIVRIVNETTREISESPVEIAMRSGKQFCLDKPTLLITREGHELAVDNCATPLRASDNQIIGAVLVLRDVTAARRIEQQLSWQASHDALTGLFNRREFENCLEQSVISAKTSDQQHALCYLDLDQFKIVNDTCGHIAGDELLRQVTALFQNQVRASDTLARLGGDEFGLLLNHCPLDAAVRVAFKLLERLQEFRYVWQGKTFTIGVSIGVAAIDANTQSVTSLLSAADAACYAAKNKGRNRVHVYQADDRELAIQQSQMQWVTRLNQALEENRFRLYYQSIVPSSQTSSLATHYEILLRLVDEQGNLVSPMAFIPAAERYNLMHYIDRWVIRTLFTSLGQHYKENRNPCELLGNVCDCLYAINLSGASISDEQFIEFVREQLSLHQVPPQVICFEITETVAIANLRQAAQFMRSLKQVGCRFALDDFGSGMSSFAYLKNLPVDYLKIDGGFVKQILDEPTDLAMVEAINHIGHVMGLQTIAEFVENEAILEKITAIRVDYAQGYGIALPRPLTFN</sequence>
<evidence type="ECO:0000259" key="7">
    <source>
        <dbReference type="PROSITE" id="PS50887"/>
    </source>
</evidence>
<dbReference type="Gene3D" id="3.20.20.450">
    <property type="entry name" value="EAL domain"/>
    <property type="match status" value="1"/>
</dbReference>
<dbReference type="PROSITE" id="PS50887">
    <property type="entry name" value="GGDEF"/>
    <property type="match status" value="1"/>
</dbReference>
<reference evidence="8" key="1">
    <citation type="submission" date="2021-05" db="EMBL/GenBank/DDBJ databases">
        <authorList>
            <person name="Pietrasiak N."/>
            <person name="Ward R."/>
            <person name="Stajich J.E."/>
            <person name="Kurbessoian T."/>
        </authorList>
    </citation>
    <scope>NUCLEOTIDE SEQUENCE</scope>
    <source>
        <strain evidence="8">CPER-KK1</strain>
    </source>
</reference>
<proteinExistence type="predicted"/>
<dbReference type="InterPro" id="IPR011006">
    <property type="entry name" value="CheY-like_superfamily"/>
</dbReference>
<dbReference type="PANTHER" id="PTHR44757:SF4">
    <property type="entry name" value="DIGUANYLATE CYCLASE DGCE-RELATED"/>
    <property type="match status" value="1"/>
</dbReference>